<accession>A0AAU8I080</accession>
<sequence>MFEQNQIFENGLVQVIQNLKRAGIEDITTEVVGLHSGNKHMKFRFHTEAQWLADPANKVNEAVCLFGKTYKGEYKMPDYIVTYEKVQYFVVEVK</sequence>
<reference evidence="1" key="1">
    <citation type="submission" date="2024-06" db="EMBL/GenBank/DDBJ databases">
        <title>High activity and specificity of bacteriophage cocktails against carbapenem-resistant Klebsiella pneumoniae belonging to high-risk clones CG258 and ST307.</title>
        <authorList>
            <person name="Jimenez Quiceno J."/>
            <person name="Salazar Ospina L."/>
            <person name="Tellez Carrasquilla S."/>
        </authorList>
    </citation>
    <scope>NUCLEOTIDE SEQUENCE</scope>
</reference>
<proteinExistence type="predicted"/>
<name>A0AAU8I080_9CAUD</name>
<organism evidence="1">
    <name type="scientific">Klebsiella phage FKP3</name>
    <dbReference type="NCBI Taxonomy" id="3231233"/>
    <lineage>
        <taxon>Viruses</taxon>
        <taxon>Duplodnaviria</taxon>
        <taxon>Heunggongvirae</taxon>
        <taxon>Uroviricota</taxon>
        <taxon>Caudoviricetes</taxon>
        <taxon>Stephanstirmvirinae</taxon>
        <taxon>Justusliebigvirus</taxon>
    </lineage>
</organism>
<dbReference type="EMBL" id="PP895363">
    <property type="protein sequence ID" value="XCI78139.1"/>
    <property type="molecule type" value="Genomic_DNA"/>
</dbReference>
<protein>
    <submittedName>
        <fullName evidence="1">Uncharacterized protein</fullName>
    </submittedName>
</protein>
<evidence type="ECO:0000313" key="1">
    <source>
        <dbReference type="EMBL" id="XCI78139.1"/>
    </source>
</evidence>